<dbReference type="Gene3D" id="3.30.470.10">
    <property type="match status" value="1"/>
</dbReference>
<dbReference type="InterPro" id="IPR018300">
    <property type="entry name" value="Aminotrans_IV_CS"/>
</dbReference>
<dbReference type="PANTHER" id="PTHR42743:SF10">
    <property type="entry name" value="D-ALANINE AMINOTRANSFERASE"/>
    <property type="match status" value="1"/>
</dbReference>
<dbReference type="InterPro" id="IPR043132">
    <property type="entry name" value="BCAT-like_C"/>
</dbReference>
<comment type="cofactor">
    <cofactor evidence="1">
        <name>pyridoxal 5'-phosphate</name>
        <dbReference type="ChEBI" id="CHEBI:597326"/>
    </cofactor>
</comment>
<dbReference type="GO" id="GO:0005829">
    <property type="term" value="C:cytosol"/>
    <property type="evidence" value="ECO:0007669"/>
    <property type="project" value="TreeGrafter"/>
</dbReference>
<comment type="similarity">
    <text evidence="2">Belongs to the class-IV pyridoxal-phosphate-dependent aminotransferase family.</text>
</comment>
<dbReference type="PROSITE" id="PS00770">
    <property type="entry name" value="AA_TRANSFER_CLASS_4"/>
    <property type="match status" value="1"/>
</dbReference>
<evidence type="ECO:0000256" key="3">
    <source>
        <dbReference type="ARBA" id="ARBA00022898"/>
    </source>
</evidence>
<dbReference type="Pfam" id="PF01063">
    <property type="entry name" value="Aminotran_4"/>
    <property type="match status" value="1"/>
</dbReference>
<sequence length="277" mass="31529">MVYLNGEFIPKEQAQVSVMDRGFLFGDGVYEVIPVYSGKIFRLDEHLERLQNSLNSVQINNPYSPQQWREILHELLGFSSESSQSLYLQISRGADVSRKHSFDTLSPTVFIESSPLTSKTKTELEIGYRAMSQPDFRWQRCDIKSTSLLANIMYSQQAKQNQVEEVILHRDQLITEGATSNVFIVKDNVLFTHPTGNHILSGITRDLVLESAKHCHLSINESALTLTELLSADEVWISSSTREVMPIVQVDNQLINNGVIGKHWPQVYDYYQGLKHV</sequence>
<dbReference type="InterPro" id="IPR050571">
    <property type="entry name" value="Class-IV_PLP-Dep_Aminotrnsfr"/>
</dbReference>
<evidence type="ECO:0000256" key="2">
    <source>
        <dbReference type="ARBA" id="ARBA00009320"/>
    </source>
</evidence>
<evidence type="ECO:0000256" key="1">
    <source>
        <dbReference type="ARBA" id="ARBA00001933"/>
    </source>
</evidence>
<dbReference type="GO" id="GO:0008652">
    <property type="term" value="P:amino acid biosynthetic process"/>
    <property type="evidence" value="ECO:0007669"/>
    <property type="project" value="UniProtKB-ARBA"/>
</dbReference>
<reference evidence="4" key="1">
    <citation type="submission" date="2016-10" db="EMBL/GenBank/DDBJ databases">
        <authorList>
            <person name="de Groot N.N."/>
        </authorList>
    </citation>
    <scope>NUCLEOTIDE SEQUENCE</scope>
</reference>
<keyword evidence="3" id="KW-0663">Pyridoxal phosphate</keyword>
<dbReference type="GO" id="GO:0047810">
    <property type="term" value="F:D-alanine-2-oxoglutarate aminotransferase activity"/>
    <property type="evidence" value="ECO:0007669"/>
    <property type="project" value="UniProtKB-EC"/>
</dbReference>
<gene>
    <name evidence="4" type="ORF">MNB_SUP05-4-796</name>
</gene>
<dbReference type="InterPro" id="IPR001544">
    <property type="entry name" value="Aminotrans_IV"/>
</dbReference>
<proteinExistence type="inferred from homology"/>
<dbReference type="InterPro" id="IPR043131">
    <property type="entry name" value="BCAT-like_N"/>
</dbReference>
<dbReference type="PANTHER" id="PTHR42743">
    <property type="entry name" value="AMINO-ACID AMINOTRANSFERASE"/>
    <property type="match status" value="1"/>
</dbReference>
<dbReference type="AlphaFoldDB" id="A0A1W1D8A5"/>
<dbReference type="GO" id="GO:0046394">
    <property type="term" value="P:carboxylic acid biosynthetic process"/>
    <property type="evidence" value="ECO:0007669"/>
    <property type="project" value="UniProtKB-ARBA"/>
</dbReference>
<dbReference type="FunFam" id="3.20.10.10:FF:000002">
    <property type="entry name" value="D-alanine aminotransferase"/>
    <property type="match status" value="1"/>
</dbReference>
<dbReference type="Gene3D" id="3.20.10.10">
    <property type="entry name" value="D-amino Acid Aminotransferase, subunit A, domain 2"/>
    <property type="match status" value="1"/>
</dbReference>
<keyword evidence="4" id="KW-0032">Aminotransferase</keyword>
<evidence type="ECO:0000313" key="4">
    <source>
        <dbReference type="EMBL" id="SFV76855.1"/>
    </source>
</evidence>
<dbReference type="EMBL" id="FPHR01000010">
    <property type="protein sequence ID" value="SFV76855.1"/>
    <property type="molecule type" value="Genomic_DNA"/>
</dbReference>
<dbReference type="CDD" id="cd01558">
    <property type="entry name" value="D-AAT_like"/>
    <property type="match status" value="1"/>
</dbReference>
<keyword evidence="4" id="KW-0808">Transferase</keyword>
<name>A0A1W1D8A5_9ZZZZ</name>
<dbReference type="InterPro" id="IPR036038">
    <property type="entry name" value="Aminotransferase-like"/>
</dbReference>
<dbReference type="EC" id="2.6.1.21" evidence="4"/>
<protein>
    <submittedName>
        <fullName evidence="4">D-alanine aminotransferase</fullName>
        <ecNumber evidence="4">2.6.1.21</ecNumber>
    </submittedName>
</protein>
<accession>A0A1W1D8A5</accession>
<organism evidence="4">
    <name type="scientific">hydrothermal vent metagenome</name>
    <dbReference type="NCBI Taxonomy" id="652676"/>
    <lineage>
        <taxon>unclassified sequences</taxon>
        <taxon>metagenomes</taxon>
        <taxon>ecological metagenomes</taxon>
    </lineage>
</organism>
<dbReference type="SUPFAM" id="SSF56752">
    <property type="entry name" value="D-aminoacid aminotransferase-like PLP-dependent enzymes"/>
    <property type="match status" value="1"/>
</dbReference>